<dbReference type="AlphaFoldDB" id="A0A1E3QT39"/>
<keyword evidence="2 10" id="KW-0158">Chromosome</keyword>
<protein>
    <recommendedName>
        <fullName evidence="10">Kinetochore protein Spc24</fullName>
    </recommendedName>
</protein>
<accession>A0A1E3QT39</accession>
<evidence type="ECO:0000256" key="6">
    <source>
        <dbReference type="ARBA" id="ARBA00023054"/>
    </source>
</evidence>
<dbReference type="Pfam" id="PF08286">
    <property type="entry name" value="Spc24"/>
    <property type="match status" value="1"/>
</dbReference>
<name>A0A1E3QT39_9ASCO</name>
<keyword evidence="5 10" id="KW-0995">Kinetochore</keyword>
<evidence type="ECO:0000256" key="9">
    <source>
        <dbReference type="ARBA" id="ARBA00023328"/>
    </source>
</evidence>
<keyword evidence="9 10" id="KW-0137">Centromere</keyword>
<evidence type="ECO:0000256" key="11">
    <source>
        <dbReference type="SAM" id="Coils"/>
    </source>
</evidence>
<keyword evidence="4 10" id="KW-0498">Mitosis</keyword>
<dbReference type="SUPFAM" id="SSF143026">
    <property type="entry name" value="Kinetochore globular domain"/>
    <property type="match status" value="1"/>
</dbReference>
<feature type="coiled-coil region" evidence="11">
    <location>
        <begin position="51"/>
        <end position="129"/>
    </location>
</feature>
<dbReference type="InterPro" id="IPR038066">
    <property type="entry name" value="Spc24_Fungi_globular_sf"/>
</dbReference>
<comment type="function">
    <text evidence="10">Acts as a component of the essential kinetochore-associated NDC80 complex, which is required for chromosome segregation and spindle checkpoint activity.</text>
</comment>
<comment type="subunit">
    <text evidence="10">Component of the NDC80 complex.</text>
</comment>
<dbReference type="RefSeq" id="XP_018986211.1">
    <property type="nucleotide sequence ID" value="XM_019130430.1"/>
</dbReference>
<keyword evidence="13" id="KW-1185">Reference proteome</keyword>
<dbReference type="GO" id="GO:0031262">
    <property type="term" value="C:Ndc80 complex"/>
    <property type="evidence" value="ECO:0007669"/>
    <property type="project" value="TreeGrafter"/>
</dbReference>
<dbReference type="GO" id="GO:0007059">
    <property type="term" value="P:chromosome segregation"/>
    <property type="evidence" value="ECO:0007669"/>
    <property type="project" value="TreeGrafter"/>
</dbReference>
<dbReference type="PANTHER" id="PTHR22142:SF2">
    <property type="entry name" value="KINETOCHORE PROTEIN SPC24"/>
    <property type="match status" value="1"/>
</dbReference>
<dbReference type="CDD" id="cd11565">
    <property type="entry name" value="RWD_Spc24"/>
    <property type="match status" value="1"/>
</dbReference>
<dbReference type="GO" id="GO:0008017">
    <property type="term" value="F:microtubule binding"/>
    <property type="evidence" value="ECO:0007669"/>
    <property type="project" value="TreeGrafter"/>
</dbReference>
<gene>
    <name evidence="12" type="ORF">BABINDRAFT_166452</name>
</gene>
<evidence type="ECO:0000256" key="8">
    <source>
        <dbReference type="ARBA" id="ARBA00023306"/>
    </source>
</evidence>
<evidence type="ECO:0000256" key="1">
    <source>
        <dbReference type="ARBA" id="ARBA00007804"/>
    </source>
</evidence>
<dbReference type="GO" id="GO:0005634">
    <property type="term" value="C:nucleus"/>
    <property type="evidence" value="ECO:0007669"/>
    <property type="project" value="UniProtKB-SubCell"/>
</dbReference>
<dbReference type="Proteomes" id="UP000094336">
    <property type="component" value="Unassembled WGS sequence"/>
</dbReference>
<dbReference type="Gene3D" id="3.30.160.430">
    <property type="match status" value="1"/>
</dbReference>
<evidence type="ECO:0000313" key="13">
    <source>
        <dbReference type="Proteomes" id="UP000094336"/>
    </source>
</evidence>
<comment type="similarity">
    <text evidence="1 10">Belongs to the SPC24 family.</text>
</comment>
<reference evidence="13" key="1">
    <citation type="submission" date="2016-05" db="EMBL/GenBank/DDBJ databases">
        <title>Comparative genomics of biotechnologically important yeasts.</title>
        <authorList>
            <consortium name="DOE Joint Genome Institute"/>
            <person name="Riley R."/>
            <person name="Haridas S."/>
            <person name="Wolfe K.H."/>
            <person name="Lopes M.R."/>
            <person name="Hittinger C.T."/>
            <person name="Goker M."/>
            <person name="Salamov A."/>
            <person name="Wisecaver J."/>
            <person name="Long T.M."/>
            <person name="Aerts A.L."/>
            <person name="Barry K."/>
            <person name="Choi C."/>
            <person name="Clum A."/>
            <person name="Coughlan A.Y."/>
            <person name="Deshpande S."/>
            <person name="Douglass A.P."/>
            <person name="Hanson S.J."/>
            <person name="Klenk H.-P."/>
            <person name="Labutti K."/>
            <person name="Lapidus A."/>
            <person name="Lindquist E."/>
            <person name="Lipzen A."/>
            <person name="Meier-Kolthoff J.P."/>
            <person name="Ohm R.A."/>
            <person name="Otillar R.P."/>
            <person name="Pangilinan J."/>
            <person name="Peng Y."/>
            <person name="Rokas A."/>
            <person name="Rosa C.A."/>
            <person name="Scheuner C."/>
            <person name="Sibirny A.A."/>
            <person name="Slot J.C."/>
            <person name="Stielow J.B."/>
            <person name="Sun H."/>
            <person name="Kurtzman C.P."/>
            <person name="Blackwell M."/>
            <person name="Grigoriev I.V."/>
            <person name="Jeffries T.W."/>
        </authorList>
    </citation>
    <scope>NUCLEOTIDE SEQUENCE [LARGE SCALE GENOMIC DNA]</scope>
    <source>
        <strain evidence="13">NRRL Y-12698</strain>
    </source>
</reference>
<evidence type="ECO:0000256" key="7">
    <source>
        <dbReference type="ARBA" id="ARBA00023242"/>
    </source>
</evidence>
<evidence type="ECO:0000256" key="4">
    <source>
        <dbReference type="ARBA" id="ARBA00022776"/>
    </source>
</evidence>
<keyword evidence="6 11" id="KW-0175">Coiled coil</keyword>
<dbReference type="GeneID" id="30148283"/>
<keyword evidence="8 10" id="KW-0131">Cell cycle</keyword>
<dbReference type="GO" id="GO:0051301">
    <property type="term" value="P:cell division"/>
    <property type="evidence" value="ECO:0007669"/>
    <property type="project" value="UniProtKB-UniRule"/>
</dbReference>
<evidence type="ECO:0000256" key="3">
    <source>
        <dbReference type="ARBA" id="ARBA00022618"/>
    </source>
</evidence>
<keyword evidence="3 10" id="KW-0132">Cell division</keyword>
<sequence>MLEEIPAVLLRSTIDNFQLEPDLQTVDRINDSISLLKTSRENQINEETTILANLTRQLEISENSLKEFQGSEPVLATAEQLQENERKKFTLAKNLNDLEMQLNNLNLQLNKLNNEYDKADQEYNNFIAYQEEVPLSSGLDGVTASDDSTVLKLKLYRSLGIKIEQPGMAAPDTNPSDLLEKVVIYNKVQDTTNILKLDEKYSDYFVSNYVWDRIGTE</sequence>
<evidence type="ECO:0000256" key="10">
    <source>
        <dbReference type="RuleBase" id="RU368011"/>
    </source>
</evidence>
<dbReference type="PANTHER" id="PTHR22142">
    <property type="match status" value="1"/>
</dbReference>
<proteinExistence type="inferred from homology"/>
<dbReference type="EMBL" id="KV454429">
    <property type="protein sequence ID" value="ODQ80883.1"/>
    <property type="molecule type" value="Genomic_DNA"/>
</dbReference>
<organism evidence="12 13">
    <name type="scientific">Babjeviella inositovora NRRL Y-12698</name>
    <dbReference type="NCBI Taxonomy" id="984486"/>
    <lineage>
        <taxon>Eukaryota</taxon>
        <taxon>Fungi</taxon>
        <taxon>Dikarya</taxon>
        <taxon>Ascomycota</taxon>
        <taxon>Saccharomycotina</taxon>
        <taxon>Pichiomycetes</taxon>
        <taxon>Serinales incertae sedis</taxon>
        <taxon>Babjeviella</taxon>
    </lineage>
</organism>
<keyword evidence="7 10" id="KW-0539">Nucleus</keyword>
<dbReference type="OrthoDB" id="3344830at2759"/>
<evidence type="ECO:0000313" key="12">
    <source>
        <dbReference type="EMBL" id="ODQ80883.1"/>
    </source>
</evidence>
<dbReference type="InterPro" id="IPR013252">
    <property type="entry name" value="Ndc80_Spc24"/>
</dbReference>
<evidence type="ECO:0000256" key="5">
    <source>
        <dbReference type="ARBA" id="ARBA00022838"/>
    </source>
</evidence>
<comment type="subcellular location">
    <subcellularLocation>
        <location evidence="10">Nucleus</location>
    </subcellularLocation>
    <subcellularLocation>
        <location evidence="10">Chromosome</location>
        <location evidence="10">Centromere</location>
        <location evidence="10">Kinetochore</location>
    </subcellularLocation>
</comment>
<evidence type="ECO:0000256" key="2">
    <source>
        <dbReference type="ARBA" id="ARBA00022454"/>
    </source>
</evidence>
<dbReference type="STRING" id="984486.A0A1E3QT39"/>